<evidence type="ECO:0000313" key="2">
    <source>
        <dbReference type="EMBL" id="CAB1449291.1"/>
    </source>
</evidence>
<dbReference type="AlphaFoldDB" id="A0A9N7VIZ6"/>
<name>A0A9N7VIZ6_PLEPL</name>
<evidence type="ECO:0000313" key="3">
    <source>
        <dbReference type="Proteomes" id="UP001153269"/>
    </source>
</evidence>
<comment type="caution">
    <text evidence="2">The sequence shown here is derived from an EMBL/GenBank/DDBJ whole genome shotgun (WGS) entry which is preliminary data.</text>
</comment>
<feature type="region of interest" description="Disordered" evidence="1">
    <location>
        <begin position="1"/>
        <end position="40"/>
    </location>
</feature>
<keyword evidence="3" id="KW-1185">Reference proteome</keyword>
<sequence length="106" mass="11732">MRRGSVHLSKPRKGPEASGELEQEHPLPGPLLHPPPSSSILLQAAPDIYLARAEERRAGDARRRGKGWKERRGEEAEGIGVGGEEEEEEGAEIERERVTFRGIMSL</sequence>
<dbReference type="Proteomes" id="UP001153269">
    <property type="component" value="Unassembled WGS sequence"/>
</dbReference>
<protein>
    <submittedName>
        <fullName evidence="2">Uncharacterized protein</fullName>
    </submittedName>
</protein>
<feature type="compositionally biased region" description="Pro residues" evidence="1">
    <location>
        <begin position="27"/>
        <end position="37"/>
    </location>
</feature>
<reference evidence="2" key="1">
    <citation type="submission" date="2020-03" db="EMBL/GenBank/DDBJ databases">
        <authorList>
            <person name="Weist P."/>
        </authorList>
    </citation>
    <scope>NUCLEOTIDE SEQUENCE</scope>
</reference>
<feature type="compositionally biased region" description="Basic residues" evidence="1">
    <location>
        <begin position="1"/>
        <end position="12"/>
    </location>
</feature>
<proteinExistence type="predicted"/>
<dbReference type="EMBL" id="CADEAL010004010">
    <property type="protein sequence ID" value="CAB1449291.1"/>
    <property type="molecule type" value="Genomic_DNA"/>
</dbReference>
<organism evidence="2 3">
    <name type="scientific">Pleuronectes platessa</name>
    <name type="common">European plaice</name>
    <dbReference type="NCBI Taxonomy" id="8262"/>
    <lineage>
        <taxon>Eukaryota</taxon>
        <taxon>Metazoa</taxon>
        <taxon>Chordata</taxon>
        <taxon>Craniata</taxon>
        <taxon>Vertebrata</taxon>
        <taxon>Euteleostomi</taxon>
        <taxon>Actinopterygii</taxon>
        <taxon>Neopterygii</taxon>
        <taxon>Teleostei</taxon>
        <taxon>Neoteleostei</taxon>
        <taxon>Acanthomorphata</taxon>
        <taxon>Carangaria</taxon>
        <taxon>Pleuronectiformes</taxon>
        <taxon>Pleuronectoidei</taxon>
        <taxon>Pleuronectidae</taxon>
        <taxon>Pleuronectes</taxon>
    </lineage>
</organism>
<feature type="compositionally biased region" description="Basic and acidic residues" evidence="1">
    <location>
        <begin position="54"/>
        <end position="75"/>
    </location>
</feature>
<gene>
    <name evidence="2" type="ORF">PLEPLA_LOCUS36972</name>
</gene>
<evidence type="ECO:0000256" key="1">
    <source>
        <dbReference type="SAM" id="MobiDB-lite"/>
    </source>
</evidence>
<feature type="region of interest" description="Disordered" evidence="1">
    <location>
        <begin position="54"/>
        <end position="93"/>
    </location>
</feature>
<accession>A0A9N7VIZ6</accession>